<proteinExistence type="predicted"/>
<dbReference type="AlphaFoldDB" id="A0A562DMY2"/>
<dbReference type="EMBL" id="VLJS01000050">
    <property type="protein sequence ID" value="TWH10917.1"/>
    <property type="molecule type" value="Genomic_DNA"/>
</dbReference>
<sequence length="120" mass="12505">MHLLTALLACLLSLFGGDGPGSRTRIDFARAGQGVLLSKTTLADGLATFQCLSSGSGACHYRLYQEICKAAVGGTALEQHCSRRELGRFQLHVGARRQVGGLPADFAQCVVAAQDAPGCA</sequence>
<name>A0A562DMY2_9GAMM</name>
<evidence type="ECO:0000313" key="2">
    <source>
        <dbReference type="Proteomes" id="UP000321583"/>
    </source>
</evidence>
<protein>
    <submittedName>
        <fullName evidence="1">Uncharacterized protein</fullName>
    </submittedName>
</protein>
<keyword evidence="2" id="KW-1185">Reference proteome</keyword>
<comment type="caution">
    <text evidence="1">The sequence shown here is derived from an EMBL/GenBank/DDBJ whole genome shotgun (WGS) entry which is preliminary data.</text>
</comment>
<dbReference type="RefSeq" id="WP_019398304.1">
    <property type="nucleotide sequence ID" value="NZ_VLJS01000050.1"/>
</dbReference>
<dbReference type="Proteomes" id="UP000321583">
    <property type="component" value="Unassembled WGS sequence"/>
</dbReference>
<gene>
    <name evidence="1" type="ORF">L613_002200000180</name>
</gene>
<accession>A0A562DMY2</accession>
<organism evidence="1 2">
    <name type="scientific">Pseudoxanthomonas taiwanensis J19</name>
    <dbReference type="NCBI Taxonomy" id="935569"/>
    <lineage>
        <taxon>Bacteria</taxon>
        <taxon>Pseudomonadati</taxon>
        <taxon>Pseudomonadota</taxon>
        <taxon>Gammaproteobacteria</taxon>
        <taxon>Lysobacterales</taxon>
        <taxon>Lysobacteraceae</taxon>
        <taxon>Pseudoxanthomonas</taxon>
    </lineage>
</organism>
<evidence type="ECO:0000313" key="1">
    <source>
        <dbReference type="EMBL" id="TWH10917.1"/>
    </source>
</evidence>
<reference evidence="1 2" key="1">
    <citation type="submission" date="2019-07" db="EMBL/GenBank/DDBJ databases">
        <title>Genome sequencing of lignin-degrading bacterial isolates.</title>
        <authorList>
            <person name="Gladden J."/>
        </authorList>
    </citation>
    <scope>NUCLEOTIDE SEQUENCE [LARGE SCALE GENOMIC DNA]</scope>
    <source>
        <strain evidence="1 2">J19</strain>
    </source>
</reference>
<dbReference type="OrthoDB" id="6024770at2"/>